<dbReference type="OrthoDB" id="126603at2759"/>
<accession>A0A8T1TL22</accession>
<feature type="compositionally biased region" description="Polar residues" evidence="1">
    <location>
        <begin position="20"/>
        <end position="31"/>
    </location>
</feature>
<proteinExistence type="predicted"/>
<reference evidence="2" key="1">
    <citation type="submission" date="2021-01" db="EMBL/GenBank/DDBJ databases">
        <title>Phytophthora aleatoria, a newly-described species from Pinus radiata is distinct from Phytophthora cactorum isolates based on comparative genomics.</title>
        <authorList>
            <person name="Mcdougal R."/>
            <person name="Panda P."/>
            <person name="Williams N."/>
            <person name="Studholme D.J."/>
        </authorList>
    </citation>
    <scope>NUCLEOTIDE SEQUENCE</scope>
    <source>
        <strain evidence="2">NZFS 3830</strain>
    </source>
</reference>
<evidence type="ECO:0000313" key="2">
    <source>
        <dbReference type="EMBL" id="KAG6942211.1"/>
    </source>
</evidence>
<dbReference type="EMBL" id="JAENGZ010003087">
    <property type="protein sequence ID" value="KAG6942211.1"/>
    <property type="molecule type" value="Genomic_DNA"/>
</dbReference>
<organism evidence="2 3">
    <name type="scientific">Phytophthora cactorum</name>
    <dbReference type="NCBI Taxonomy" id="29920"/>
    <lineage>
        <taxon>Eukaryota</taxon>
        <taxon>Sar</taxon>
        <taxon>Stramenopiles</taxon>
        <taxon>Oomycota</taxon>
        <taxon>Peronosporomycetes</taxon>
        <taxon>Peronosporales</taxon>
        <taxon>Peronosporaceae</taxon>
        <taxon>Phytophthora</taxon>
    </lineage>
</organism>
<evidence type="ECO:0000313" key="3">
    <source>
        <dbReference type="Proteomes" id="UP000688947"/>
    </source>
</evidence>
<evidence type="ECO:0000256" key="1">
    <source>
        <dbReference type="SAM" id="MobiDB-lite"/>
    </source>
</evidence>
<gene>
    <name evidence="2" type="ORF">JG687_00019191</name>
</gene>
<feature type="region of interest" description="Disordered" evidence="1">
    <location>
        <begin position="1"/>
        <end position="72"/>
    </location>
</feature>
<dbReference type="VEuPathDB" id="FungiDB:PC110_g20773"/>
<dbReference type="AlphaFoldDB" id="A0A8T1TL22"/>
<name>A0A8T1TL22_9STRA</name>
<comment type="caution">
    <text evidence="2">The sequence shown here is derived from an EMBL/GenBank/DDBJ whole genome shotgun (WGS) entry which is preliminary data.</text>
</comment>
<sequence length="158" mass="17473">MHNKAEVLSLVRQDADPTSARGTPPSTSSALRVSPYPLRERTPPQSFPSSADPARQRARVSLSTSPDNPEQHRLQLVVQGVVKDTVGMRDSSGKMLDIFAANGATFDAIMHQLWEKFRCHIKGQAVKDGDAWTCVMPTESTWNKVMQFKVNGRIIPTT</sequence>
<dbReference type="Proteomes" id="UP000688947">
    <property type="component" value="Unassembled WGS sequence"/>
</dbReference>
<protein>
    <submittedName>
        <fullName evidence="2">Uncharacterized protein</fullName>
    </submittedName>
</protein>